<proteinExistence type="predicted"/>
<dbReference type="Pfam" id="PF03432">
    <property type="entry name" value="Relaxase"/>
    <property type="match status" value="1"/>
</dbReference>
<dbReference type="InterPro" id="IPR011990">
    <property type="entry name" value="TPR-like_helical_dom_sf"/>
</dbReference>
<dbReference type="SUPFAM" id="SSF81901">
    <property type="entry name" value="HCP-like"/>
    <property type="match status" value="3"/>
</dbReference>
<feature type="domain" description="MobA/VirD2-like nuclease" evidence="3">
    <location>
        <begin position="21"/>
        <end position="148"/>
    </location>
</feature>
<dbReference type="STRING" id="1121395.SAMN02745215_05045"/>
<gene>
    <name evidence="4" type="ORF">SAMN02745215_05045</name>
</gene>
<keyword evidence="1" id="KW-0175">Coiled coil</keyword>
<evidence type="ECO:0000313" key="5">
    <source>
        <dbReference type="Proteomes" id="UP000184010"/>
    </source>
</evidence>
<accession>A0A1M7UYE6</accession>
<dbReference type="EMBL" id="FRDN01000021">
    <property type="protein sequence ID" value="SHN87947.1"/>
    <property type="molecule type" value="Genomic_DNA"/>
</dbReference>
<dbReference type="PANTHER" id="PTHR11102">
    <property type="entry name" value="SEL-1-LIKE PROTEIN"/>
    <property type="match status" value="1"/>
</dbReference>
<reference evidence="5" key="1">
    <citation type="submission" date="2016-12" db="EMBL/GenBank/DDBJ databases">
        <authorList>
            <person name="Varghese N."/>
            <person name="Submissions S."/>
        </authorList>
    </citation>
    <scope>NUCLEOTIDE SEQUENCE [LARGE SCALE GENOMIC DNA]</scope>
    <source>
        <strain evidence="5">DSM 11544</strain>
    </source>
</reference>
<dbReference type="RefSeq" id="WP_072775115.1">
    <property type="nucleotide sequence ID" value="NZ_FRDN01000021.1"/>
</dbReference>
<dbReference type="Proteomes" id="UP000184010">
    <property type="component" value="Unassembled WGS sequence"/>
</dbReference>
<feature type="coiled-coil region" evidence="1">
    <location>
        <begin position="267"/>
        <end position="304"/>
    </location>
</feature>
<dbReference type="Gene3D" id="1.25.40.10">
    <property type="entry name" value="Tetratricopeptide repeat domain"/>
    <property type="match status" value="3"/>
</dbReference>
<name>A0A1M7UYE6_9FIRM</name>
<feature type="compositionally biased region" description="Acidic residues" evidence="2">
    <location>
        <begin position="399"/>
        <end position="410"/>
    </location>
</feature>
<dbReference type="SMART" id="SM00671">
    <property type="entry name" value="SEL1"/>
    <property type="match status" value="12"/>
</dbReference>
<dbReference type="InterPro" id="IPR005094">
    <property type="entry name" value="Endonuclease_MobA/VirD2"/>
</dbReference>
<feature type="region of interest" description="Disordered" evidence="2">
    <location>
        <begin position="387"/>
        <end position="410"/>
    </location>
</feature>
<feature type="compositionally biased region" description="Basic and acidic residues" evidence="2">
    <location>
        <begin position="387"/>
        <end position="398"/>
    </location>
</feature>
<evidence type="ECO:0000313" key="4">
    <source>
        <dbReference type="EMBL" id="SHN87947.1"/>
    </source>
</evidence>
<protein>
    <recommendedName>
        <fullName evidence="3">MobA/VirD2-like nuclease domain-containing protein</fullName>
    </recommendedName>
</protein>
<dbReference type="AlphaFoldDB" id="A0A1M7UYE6"/>
<evidence type="ECO:0000256" key="1">
    <source>
        <dbReference type="SAM" id="Coils"/>
    </source>
</evidence>
<evidence type="ECO:0000256" key="2">
    <source>
        <dbReference type="SAM" id="MobiDB-lite"/>
    </source>
</evidence>
<evidence type="ECO:0000259" key="3">
    <source>
        <dbReference type="Pfam" id="PF03432"/>
    </source>
</evidence>
<dbReference type="InterPro" id="IPR006597">
    <property type="entry name" value="Sel1-like"/>
</dbReference>
<dbReference type="InterPro" id="IPR050767">
    <property type="entry name" value="Sel1_AlgK"/>
</dbReference>
<dbReference type="PANTHER" id="PTHR11102:SF147">
    <property type="entry name" value="SEL1L ADAPTOR SUBUNIT OF ERAD E3 UBIQUITIN LIGASE"/>
    <property type="match status" value="1"/>
</dbReference>
<dbReference type="Pfam" id="PF08238">
    <property type="entry name" value="Sel1"/>
    <property type="match status" value="12"/>
</dbReference>
<sequence length="962" mass="109472">MAIERVLRDEKSDTSKLVLDYIMNPEKAELVTGINCTPETAFEEMLMIKTAYNKTDGRQFIHFVQSFHPEEKVTPEQVHEIGVRLAKEFERFSGFQMVVSTHLDQDHLHNHFVMNTVNMEHGLKWQQSPAQMQMAKNFSDQLCIEYGLSTIEHKGKNRESSGEYRAKQKGLSWKHELRLAVDACMRNSVSRDDFVNNMRKLGYETKWTDTRKDITFFREQGKPCRLDNLNKEWTKEVLEETFKFNQELKAPEDMAGEIKKLGLATQIAKAGAAAQEAEQQIDEKNDTNESNKSWEDKLRQAINTCMENSVGRADFIVNMRKLGYEVNWRDTRKDITFITPEGRKRRNSTLDQNLTKEALTDAFKINKEHKDREVMAAEIGKMELRDEGSKAELNKEEVPIEEGSCEPEPVEVGDSDIHVQAHPESSHSDNAYKEYRIDWSARYKEARTYLYGKNEIKQDFGKAHQLFTEEALTGNALAMHDLGRMHADGLGVEIDLAQAQVWYEKAFTAFNAVEGEESRPYIKTYAQYRIGKMYATGLGTLQDYSAAASWLEKAVEENHKYAQYTLAGLYYRGQGVDQNYGSAFELYRQSAIQGNSYADYELAKMLRDGIGTEKDTGKADEHFRRAFASFSAMEKDSRDDKLQYRLGQMLYTGTGTDKNIPGAINYLEKSANTGNVNAQYLLAKIYLETENAQPDKIRKALMLLEKAAHGGNAQAQYAFGKILIEGKHVEKDITRALALLNSSAEQKNQFAAYALGKMHLDGTEIPKNIVIAIKWLTTSADLGNSFAQYSLAKLYLDGQDVTKDIQTGLRYLIASAEQKNQFAQYRLGKLYIEGDDVPKNVQVGLQLLNESAEQGNQFAQFKLGIVYLSGKDVPRDKELARNYFTLSAEQGNELAQVFLKEMDSINIPYLMQLMSSLTSGNHHQNTSKYPLSRLEGHALKEKILELKLGSNMKWDKGQGYDR</sequence>
<keyword evidence="5" id="KW-1185">Reference proteome</keyword>
<organism evidence="4 5">
    <name type="scientific">Desulfitobacterium chlororespirans DSM 11544</name>
    <dbReference type="NCBI Taxonomy" id="1121395"/>
    <lineage>
        <taxon>Bacteria</taxon>
        <taxon>Bacillati</taxon>
        <taxon>Bacillota</taxon>
        <taxon>Clostridia</taxon>
        <taxon>Eubacteriales</taxon>
        <taxon>Desulfitobacteriaceae</taxon>
        <taxon>Desulfitobacterium</taxon>
    </lineage>
</organism>